<sequence>MFWNDLEGTYLLNKVFSRPVEINIVDLFSIKIDREGPTVLIEFDLIGVLPDNPPPKWGRDYNKCRCGLMCAGVKSMQISGIATNIEVNVNIQDNNKIIMRGTGFNLELECLYIHFSGPSVYKSN</sequence>
<proteinExistence type="predicted"/>
<reference evidence="1 2" key="1">
    <citation type="journal article" date="2014" name="Genome Announc.">
        <title>Draft Genome Sequence of Enterobacter cloacae Strain S611.</title>
        <authorList>
            <person name="Wang D."/>
            <person name="Han C.S."/>
            <person name="Dichosa A.E."/>
            <person name="Gleasner C.D."/>
            <person name="Johnson S.L."/>
            <person name="Daligault H.E."/>
            <person name="Davenport K.W."/>
            <person name="Li P.E."/>
            <person name="Pierson E.A."/>
            <person name="Pierson L.S.III."/>
        </authorList>
    </citation>
    <scope>NUCLEOTIDE SEQUENCE [LARGE SCALE GENOMIC DNA]</scope>
    <source>
        <strain evidence="1 2">S611</strain>
    </source>
</reference>
<name>A0ABN0Q2P4_ENTCL</name>
<dbReference type="Pfam" id="PF15594">
    <property type="entry name" value="Imm50"/>
    <property type="match status" value="1"/>
</dbReference>
<dbReference type="InterPro" id="IPR028957">
    <property type="entry name" value="Imm50"/>
</dbReference>
<accession>A0ABN0Q2P4</accession>
<organism evidence="1 2">
    <name type="scientific">Enterobacter cloacae S611</name>
    <dbReference type="NCBI Taxonomy" id="1399146"/>
    <lineage>
        <taxon>Bacteria</taxon>
        <taxon>Pseudomonadati</taxon>
        <taxon>Pseudomonadota</taxon>
        <taxon>Gammaproteobacteria</taxon>
        <taxon>Enterobacterales</taxon>
        <taxon>Enterobacteriaceae</taxon>
        <taxon>Enterobacter</taxon>
        <taxon>Enterobacter cloacae complex</taxon>
    </lineage>
</organism>
<evidence type="ECO:0000313" key="2">
    <source>
        <dbReference type="Proteomes" id="UP000017834"/>
    </source>
</evidence>
<dbReference type="EMBL" id="AXOM01000053">
    <property type="protein sequence ID" value="ESS56150.1"/>
    <property type="molecule type" value="Genomic_DNA"/>
</dbReference>
<evidence type="ECO:0000313" key="1">
    <source>
        <dbReference type="EMBL" id="ESS56150.1"/>
    </source>
</evidence>
<gene>
    <name evidence="1" type="ORF">EDP2_2282</name>
</gene>
<protein>
    <submittedName>
        <fullName evidence="1">Immunity 30 family protein</fullName>
    </submittedName>
</protein>
<keyword evidence="2" id="KW-1185">Reference proteome</keyword>
<dbReference type="Proteomes" id="UP000017834">
    <property type="component" value="Unassembled WGS sequence"/>
</dbReference>
<comment type="caution">
    <text evidence="1">The sequence shown here is derived from an EMBL/GenBank/DDBJ whole genome shotgun (WGS) entry which is preliminary data.</text>
</comment>